<evidence type="ECO:0000313" key="1">
    <source>
        <dbReference type="EMBL" id="QPB08649.1"/>
    </source>
</evidence>
<dbReference type="Pfam" id="PF13479">
    <property type="entry name" value="AAA_24"/>
    <property type="match status" value="1"/>
</dbReference>
<keyword evidence="2" id="KW-1185">Reference proteome</keyword>
<accession>A0A873WBL5</accession>
<proteinExistence type="predicted"/>
<protein>
    <submittedName>
        <fullName evidence="1">RecA-like recombinase</fullName>
    </submittedName>
</protein>
<dbReference type="InterPro" id="IPR027417">
    <property type="entry name" value="P-loop_NTPase"/>
</dbReference>
<sequence>MGIFKIEEAEREGARLVVGLGGVSGGGKTFTALQLAWGMANYDSKKVGFICTENRRGRLYSDSLRDANGVIHKFLIGDLTPPFSPARYIEAIQAFVQAGVEVLVIDSVSHEWEGIGGCEDIAHAPDSQGRAPKNPRWNDAKREHKSFMNAMLQSPLHIIACMRAREKVKMVKRDGKVEYEPQGVLPIQEKNFTFELTASLMLWNGGKERDIIKCPSELQGIFGTAGEAAHGYLTAAEGKALRDWVDGGKQVDDAVKNARDSLQLVCEQGMEALQKAWKALPAKVRNAISVTGCPDDLKKSAQAFDAQRAASNDNQAADDLNAALLGGAAQDAA</sequence>
<name>A0A873WBL5_9CAUD</name>
<evidence type="ECO:0000313" key="2">
    <source>
        <dbReference type="Proteomes" id="UP000663491"/>
    </source>
</evidence>
<organism evidence="1 2">
    <name type="scientific">Burkholderia phage Mica</name>
    <dbReference type="NCBI Taxonomy" id="2767579"/>
    <lineage>
        <taxon>Viruses</taxon>
        <taxon>Duplodnaviria</taxon>
        <taxon>Heunggongvirae</taxon>
        <taxon>Uroviricota</taxon>
        <taxon>Caudoviricetes</taxon>
        <taxon>Micavirus</taxon>
        <taxon>Micavirus Mica</taxon>
    </lineage>
</organism>
<dbReference type="Gene3D" id="3.40.50.300">
    <property type="entry name" value="P-loop containing nucleotide triphosphate hydrolases"/>
    <property type="match status" value="1"/>
</dbReference>
<dbReference type="Proteomes" id="UP000663491">
    <property type="component" value="Segment"/>
</dbReference>
<dbReference type="EMBL" id="MT701586">
    <property type="protein sequence ID" value="QPB08649.1"/>
    <property type="molecule type" value="Genomic_DNA"/>
</dbReference>
<gene>
    <name evidence="1" type="ORF">CPT_Mica_037</name>
</gene>
<reference evidence="1" key="1">
    <citation type="submission" date="2020-07" db="EMBL/GenBank/DDBJ databases">
        <title>Complete genome sequence of Burkholderia cenocepacia myophage Mica.</title>
        <authorList>
            <person name="Garcia J.A."/>
            <person name="Yao G.W."/>
            <person name="Guadalupe Vizoso-Pinto M."/>
            <person name="Gonzalez C."/>
            <person name="Liu M.L."/>
            <person name="Gill J."/>
        </authorList>
    </citation>
    <scope>NUCLEOTIDE SEQUENCE</scope>
</reference>
<dbReference type="SUPFAM" id="SSF52540">
    <property type="entry name" value="P-loop containing nucleoside triphosphate hydrolases"/>
    <property type="match status" value="1"/>
</dbReference>